<feature type="compositionally biased region" description="Basic and acidic residues" evidence="1">
    <location>
        <begin position="128"/>
        <end position="137"/>
    </location>
</feature>
<organism evidence="2 3">
    <name type="scientific">Pleuronectes platessa</name>
    <name type="common">European plaice</name>
    <dbReference type="NCBI Taxonomy" id="8262"/>
    <lineage>
        <taxon>Eukaryota</taxon>
        <taxon>Metazoa</taxon>
        <taxon>Chordata</taxon>
        <taxon>Craniata</taxon>
        <taxon>Vertebrata</taxon>
        <taxon>Euteleostomi</taxon>
        <taxon>Actinopterygii</taxon>
        <taxon>Neopterygii</taxon>
        <taxon>Teleostei</taxon>
        <taxon>Neoteleostei</taxon>
        <taxon>Acanthomorphata</taxon>
        <taxon>Carangaria</taxon>
        <taxon>Pleuronectiformes</taxon>
        <taxon>Pleuronectoidei</taxon>
        <taxon>Pleuronectidae</taxon>
        <taxon>Pleuronectes</taxon>
    </lineage>
</organism>
<dbReference type="EMBL" id="CADEAL010001996">
    <property type="protein sequence ID" value="CAB1437182.1"/>
    <property type="molecule type" value="Genomic_DNA"/>
</dbReference>
<gene>
    <name evidence="2" type="ORF">PLEPLA_LOCUS25211</name>
</gene>
<dbReference type="Proteomes" id="UP001153269">
    <property type="component" value="Unassembled WGS sequence"/>
</dbReference>
<dbReference type="AlphaFoldDB" id="A0A9N7UV14"/>
<feature type="compositionally biased region" description="Basic and acidic residues" evidence="1">
    <location>
        <begin position="79"/>
        <end position="89"/>
    </location>
</feature>
<reference evidence="2" key="1">
    <citation type="submission" date="2020-03" db="EMBL/GenBank/DDBJ databases">
        <authorList>
            <person name="Weist P."/>
        </authorList>
    </citation>
    <scope>NUCLEOTIDE SEQUENCE</scope>
</reference>
<feature type="non-terminal residue" evidence="2">
    <location>
        <position position="137"/>
    </location>
</feature>
<evidence type="ECO:0000313" key="2">
    <source>
        <dbReference type="EMBL" id="CAB1437182.1"/>
    </source>
</evidence>
<keyword evidence="3" id="KW-1185">Reference proteome</keyword>
<protein>
    <submittedName>
        <fullName evidence="2">Uncharacterized protein</fullName>
    </submittedName>
</protein>
<comment type="caution">
    <text evidence="2">The sequence shown here is derived from an EMBL/GenBank/DDBJ whole genome shotgun (WGS) entry which is preliminary data.</text>
</comment>
<proteinExistence type="predicted"/>
<evidence type="ECO:0000256" key="1">
    <source>
        <dbReference type="SAM" id="MobiDB-lite"/>
    </source>
</evidence>
<sequence>KTDHELNHQYLFISSRARAMRQEPSSIAKLKMIMDGFQSRLDDVNQLRDRHQAETCGQFRFYKSNQSHYMWTAELESAEGPRQRSESTEQRQICHQPPRLRETSTGTRGGAASRSDISDMKVNNTPSRELKLEVSQI</sequence>
<evidence type="ECO:0000313" key="3">
    <source>
        <dbReference type="Proteomes" id="UP001153269"/>
    </source>
</evidence>
<name>A0A9N7UV14_PLEPL</name>
<feature type="region of interest" description="Disordered" evidence="1">
    <location>
        <begin position="76"/>
        <end position="137"/>
    </location>
</feature>
<accession>A0A9N7UV14</accession>